<accession>A0A5B9MDL3</accession>
<keyword evidence="1" id="KW-0680">Restriction system</keyword>
<dbReference type="KEGG" id="smam:Mal15_29410"/>
<evidence type="ECO:0000313" key="4">
    <source>
        <dbReference type="Proteomes" id="UP000321353"/>
    </source>
</evidence>
<dbReference type="Proteomes" id="UP000321353">
    <property type="component" value="Chromosome"/>
</dbReference>
<dbReference type="EMBL" id="CP036264">
    <property type="protein sequence ID" value="QEF98883.1"/>
    <property type="molecule type" value="Genomic_DNA"/>
</dbReference>
<sequence length="460" mass="51180">MLLGTVKLRRSLRRERRLNANSFLSEDQELLDALEMWPGEKRSVGDIAKTFRGPIFKRNYVNNPDYGFPYVSAADMDRSDYFGSRLISRSQGDVLDQLRLSAEMIIVTCSGMNLGWSMLCRKDLDGVIGSHDLIRVIADNSEYRGYLGAFLASRLGWYSVRQSISGGSVKHIEPPDVDRLQIPWPATSVRQEISKAYLQAAELRAQSTSLIHQATNAVFASVGLRDLDEGNWFGQGRELGFVGNVRQRTLRAWNLSEKARSVAANINSCGASPLLSLVSRGTLRKGPGFKRIPVDEGFGVHLIGQRQLFRFRPRPKHIAKRGVPDSAFCSPGTTLIAARGTFGEAETFGRAQYVSDLTSDWLFSNDILRVVPKDESLCGWLYAFMRSRSAFRLIRSVATGSKQQDLHPEGLAEIPVPKGSKSDMEQVNDLITQAFALRDAAYRKETDALESVVALVKENA</sequence>
<keyword evidence="2" id="KW-0238">DNA-binding</keyword>
<dbReference type="Gene3D" id="3.90.220.20">
    <property type="entry name" value="DNA methylase specificity domains"/>
    <property type="match status" value="2"/>
</dbReference>
<evidence type="ECO:0008006" key="5">
    <source>
        <dbReference type="Google" id="ProtNLM"/>
    </source>
</evidence>
<keyword evidence="4" id="KW-1185">Reference proteome</keyword>
<proteinExistence type="predicted"/>
<dbReference type="InterPro" id="IPR044946">
    <property type="entry name" value="Restrct_endonuc_typeI_TRD_sf"/>
</dbReference>
<protein>
    <recommendedName>
        <fullName evidence="5">EcoKI restriction-modification system protein HsdS</fullName>
    </recommendedName>
</protein>
<dbReference type="GO" id="GO:0003677">
    <property type="term" value="F:DNA binding"/>
    <property type="evidence" value="ECO:0007669"/>
    <property type="project" value="UniProtKB-KW"/>
</dbReference>
<dbReference type="REBASE" id="356750">
    <property type="entry name" value="S.PbaMal15ORF29420P"/>
</dbReference>
<organism evidence="3 4">
    <name type="scientific">Stieleria maiorica</name>
    <dbReference type="NCBI Taxonomy" id="2795974"/>
    <lineage>
        <taxon>Bacteria</taxon>
        <taxon>Pseudomonadati</taxon>
        <taxon>Planctomycetota</taxon>
        <taxon>Planctomycetia</taxon>
        <taxon>Pirellulales</taxon>
        <taxon>Pirellulaceae</taxon>
        <taxon>Stieleria</taxon>
    </lineage>
</organism>
<name>A0A5B9MDL3_9BACT</name>
<evidence type="ECO:0000256" key="2">
    <source>
        <dbReference type="ARBA" id="ARBA00023125"/>
    </source>
</evidence>
<dbReference type="GO" id="GO:0009307">
    <property type="term" value="P:DNA restriction-modification system"/>
    <property type="evidence" value="ECO:0007669"/>
    <property type="project" value="UniProtKB-KW"/>
</dbReference>
<dbReference type="SUPFAM" id="SSF116734">
    <property type="entry name" value="DNA methylase specificity domain"/>
    <property type="match status" value="2"/>
</dbReference>
<evidence type="ECO:0000256" key="1">
    <source>
        <dbReference type="ARBA" id="ARBA00022747"/>
    </source>
</evidence>
<gene>
    <name evidence="3" type="ORF">Mal15_29410</name>
</gene>
<dbReference type="PANTHER" id="PTHR30408">
    <property type="entry name" value="TYPE-1 RESTRICTION ENZYME ECOKI SPECIFICITY PROTEIN"/>
    <property type="match status" value="1"/>
</dbReference>
<dbReference type="AlphaFoldDB" id="A0A5B9MDL3"/>
<evidence type="ECO:0000313" key="3">
    <source>
        <dbReference type="EMBL" id="QEF98883.1"/>
    </source>
</evidence>
<dbReference type="InterPro" id="IPR052021">
    <property type="entry name" value="Type-I_RS_S_subunit"/>
</dbReference>
<dbReference type="PANTHER" id="PTHR30408:SF12">
    <property type="entry name" value="TYPE I RESTRICTION ENZYME MJAVIII SPECIFICITY SUBUNIT"/>
    <property type="match status" value="1"/>
</dbReference>
<dbReference type="RefSeq" id="WP_147868364.1">
    <property type="nucleotide sequence ID" value="NZ_CP036264.1"/>
</dbReference>
<reference evidence="3 4" key="1">
    <citation type="submission" date="2019-02" db="EMBL/GenBank/DDBJ databases">
        <title>Planctomycetal bacteria perform biofilm scaping via a novel small molecule.</title>
        <authorList>
            <person name="Jeske O."/>
            <person name="Boedeker C."/>
            <person name="Wiegand S."/>
            <person name="Breitling P."/>
            <person name="Kallscheuer N."/>
            <person name="Jogler M."/>
            <person name="Rohde M."/>
            <person name="Petersen J."/>
            <person name="Medema M.H."/>
            <person name="Surup F."/>
            <person name="Jogler C."/>
        </authorList>
    </citation>
    <scope>NUCLEOTIDE SEQUENCE [LARGE SCALE GENOMIC DNA]</scope>
    <source>
        <strain evidence="3 4">Mal15</strain>
    </source>
</reference>